<protein>
    <recommendedName>
        <fullName evidence="8">NPCBM-associated, NEW3 domain of alpha-galactosidase</fullName>
    </recommendedName>
</protein>
<dbReference type="Pfam" id="PF06452">
    <property type="entry name" value="CBM9_1"/>
    <property type="match status" value="1"/>
</dbReference>
<dbReference type="InterPro" id="IPR018905">
    <property type="entry name" value="A-galactase_NEW3"/>
</dbReference>
<proteinExistence type="predicted"/>
<dbReference type="InterPro" id="IPR003737">
    <property type="entry name" value="GlcNAc_PI_deacetylase-related"/>
</dbReference>
<reference evidence="7" key="1">
    <citation type="journal article" date="2019" name="Int. J. Syst. Evol. Microbiol.">
        <title>The Global Catalogue of Microorganisms (GCM) 10K type strain sequencing project: providing services to taxonomists for standard genome sequencing and annotation.</title>
        <authorList>
            <consortium name="The Broad Institute Genomics Platform"/>
            <consortium name="The Broad Institute Genome Sequencing Center for Infectious Disease"/>
            <person name="Wu L."/>
            <person name="Ma J."/>
        </authorList>
    </citation>
    <scope>NUCLEOTIDE SEQUENCE [LARGE SCALE GENOMIC DNA]</scope>
    <source>
        <strain evidence="7">JCM 19125</strain>
    </source>
</reference>
<sequence>MRRQLLALAAAMAVGFGLQVPAWAQDTELAVGEGSVATEVNPNKVDVLGIWAHPDDDAGFVTPCGVWTDRFDVKCGVVMLTRGEGGSNSVGDEAGPDLGLRRENEDRTSFYRAGMYDIYNIDAVDFWYNTSAALTEDIWGSERIQRQVVHIIRQTQPEILMGWPPSPAGHGHHQYSGRVNWEAVQLAADPNAFPEQLTGPDAVEPWQVKVITSGAATNGTGGQLAAECNAGFVPADNNQFTVVGTWTGFESPYTWLEGNVQGMEPGTPMTWAQVGREDNRGHPTQARSKLTGLWDPFCQRYGIAQSLVPFQPNGTAANARDDAILFGTLVADPGGMPLGSTYTIEVDDYFQAPGVPFDVTVTAKSGSGTIAAGDVTLGVPEGWTVTGDAELGPITTSATSSATLTVTPSDDAALARYKIEAHFDNGTVTAYNDTRVQLVAGVEGQFQRWGNYAAYEAWADEFTRVSGRSSAERQIGAGESVTIPVIVTNRTTVPQTGEVSLQVAAPFTVDQATVAYTALGAGERQTVNFVVTHTDPSDVGGRIVDVPIVTTATALGSTSTETLRLYVVPTTVIPEAETEPVVDGVADEVYGDPVDIGRRWEGAQCEPNGTDCGEGSTMRLAWHADALYVTAFVVDNMASAAATPERCFGHWLVDSVEVLLDPLGGSRDTSTTFKSGIMPFTDDPSGAAGQGANGPCWSRDADNHQGFSSGPLAATVEGGPNSPGQEVAVDVTRNDDGTYVGGGFTVEVKIPLENLPAAVVTGAAPTGAQATNDVDPDYLGLNVTPYDSDVQTFIGKTRTAWSPFGSQQSEPYRWGHAYLDGYTAPDGRSTTPDTPTIPDEALRGVESPQTIYQSAARGVTIAGLQASRALTVRGVTFDDGGATISVNAAKAGTVRAFAWNGNPSAIPVWVSSCPGDELGFSTCNLETDTAAAPWAPDMGGRLLGQAEKAVSPGTATVRLALDADALETLRGEDGMILISFDDADGAVNAWQYPVVLRDVKPTQPPTPPTSPPTSPGKPDFVRTAPYTLPGFHNLNGRQWETTCEEYSQTERCWTYIWATTVKVEDGQYVRTTGWAFNNLTYLPFMTRAEWGTNPLGHTGEWTATDGRMWRTECDTAATGRGGCRSYAMVTVYQATAKAGGGYTFSQSNEWVFNNIVMFKERI</sequence>
<dbReference type="Pfam" id="PF10633">
    <property type="entry name" value="NPCBM_assoc"/>
    <property type="match status" value="1"/>
</dbReference>
<dbReference type="Proteomes" id="UP001501521">
    <property type="component" value="Unassembled WGS sequence"/>
</dbReference>
<dbReference type="Gene3D" id="3.40.50.10320">
    <property type="entry name" value="LmbE-like"/>
    <property type="match status" value="1"/>
</dbReference>
<comment type="caution">
    <text evidence="6">The sequence shown here is derived from an EMBL/GenBank/DDBJ whole genome shotgun (WGS) entry which is preliminary data.</text>
</comment>
<dbReference type="Gene3D" id="2.60.40.1190">
    <property type="match status" value="1"/>
</dbReference>
<dbReference type="EMBL" id="BAABLV010000025">
    <property type="protein sequence ID" value="GAA4898738.1"/>
    <property type="molecule type" value="Genomic_DNA"/>
</dbReference>
<dbReference type="RefSeq" id="WP_345581583.1">
    <property type="nucleotide sequence ID" value="NZ_BAABLV010000025.1"/>
</dbReference>
<keyword evidence="1" id="KW-0862">Zinc</keyword>
<keyword evidence="7" id="KW-1185">Reference proteome</keyword>
<organism evidence="6 7">
    <name type="scientific">Tessaracoccus lubricantis</name>
    <dbReference type="NCBI Taxonomy" id="545543"/>
    <lineage>
        <taxon>Bacteria</taxon>
        <taxon>Bacillati</taxon>
        <taxon>Actinomycetota</taxon>
        <taxon>Actinomycetes</taxon>
        <taxon>Propionibacteriales</taxon>
        <taxon>Propionibacteriaceae</taxon>
        <taxon>Tessaracoccus</taxon>
    </lineage>
</organism>
<evidence type="ECO:0000313" key="7">
    <source>
        <dbReference type="Proteomes" id="UP001501521"/>
    </source>
</evidence>
<feature type="region of interest" description="Disordered" evidence="2">
    <location>
        <begin position="999"/>
        <end position="1019"/>
    </location>
</feature>
<evidence type="ECO:0000259" key="5">
    <source>
        <dbReference type="Pfam" id="PF10633"/>
    </source>
</evidence>
<feature type="chain" id="PRO_5045988029" description="NPCBM-associated, NEW3 domain of alpha-galactosidase" evidence="3">
    <location>
        <begin position="25"/>
        <end position="1162"/>
    </location>
</feature>
<evidence type="ECO:0000256" key="1">
    <source>
        <dbReference type="ARBA" id="ARBA00022833"/>
    </source>
</evidence>
<name>A0ABP9FFA0_9ACTN</name>
<feature type="signal peptide" evidence="3">
    <location>
        <begin position="1"/>
        <end position="24"/>
    </location>
</feature>
<gene>
    <name evidence="6" type="ORF">GCM10025789_15890</name>
</gene>
<dbReference type="SUPFAM" id="SSF102588">
    <property type="entry name" value="LmbE-like"/>
    <property type="match status" value="1"/>
</dbReference>
<dbReference type="Pfam" id="PF02585">
    <property type="entry name" value="PIG-L"/>
    <property type="match status" value="1"/>
</dbReference>
<accession>A0ABP9FFA0</accession>
<feature type="compositionally biased region" description="Pro residues" evidence="2">
    <location>
        <begin position="1002"/>
        <end position="1015"/>
    </location>
</feature>
<dbReference type="InterPro" id="IPR024078">
    <property type="entry name" value="LmbE-like_dom_sf"/>
</dbReference>
<feature type="domain" description="Alpha-galactosidase NEW3" evidence="5">
    <location>
        <begin position="353"/>
        <end position="421"/>
    </location>
</feature>
<dbReference type="SUPFAM" id="SSF49344">
    <property type="entry name" value="CBD9-like"/>
    <property type="match status" value="1"/>
</dbReference>
<evidence type="ECO:0000259" key="4">
    <source>
        <dbReference type="Pfam" id="PF06452"/>
    </source>
</evidence>
<evidence type="ECO:0000256" key="2">
    <source>
        <dbReference type="SAM" id="MobiDB-lite"/>
    </source>
</evidence>
<evidence type="ECO:0000256" key="3">
    <source>
        <dbReference type="SAM" id="SignalP"/>
    </source>
</evidence>
<keyword evidence="3" id="KW-0732">Signal</keyword>
<dbReference type="InterPro" id="IPR010502">
    <property type="entry name" value="Carb-bd_dom_fam9"/>
</dbReference>
<evidence type="ECO:0008006" key="8">
    <source>
        <dbReference type="Google" id="ProtNLM"/>
    </source>
</evidence>
<feature type="domain" description="Carbohydrate-binding" evidence="4">
    <location>
        <begin position="582"/>
        <end position="666"/>
    </location>
</feature>
<evidence type="ECO:0000313" key="6">
    <source>
        <dbReference type="EMBL" id="GAA4898738.1"/>
    </source>
</evidence>